<evidence type="ECO:0000313" key="3">
    <source>
        <dbReference type="Proteomes" id="UP000677687"/>
    </source>
</evidence>
<dbReference type="AlphaFoldDB" id="A0A8T4KSV8"/>
<dbReference type="EMBL" id="JAGVWD010000011">
    <property type="protein sequence ID" value="MBS3057157.1"/>
    <property type="molecule type" value="Genomic_DNA"/>
</dbReference>
<name>A0A8T4KSV8_9ARCH</name>
<reference evidence="2" key="2">
    <citation type="submission" date="2021-05" db="EMBL/GenBank/DDBJ databases">
        <title>Protein family content uncovers lineage relationships and bacterial pathway maintenance mechanisms in DPANN archaea.</title>
        <authorList>
            <person name="Castelle C.J."/>
            <person name="Meheust R."/>
            <person name="Jaffe A.L."/>
            <person name="Seitz K."/>
            <person name="Gong X."/>
            <person name="Baker B.J."/>
            <person name="Banfield J.F."/>
        </authorList>
    </citation>
    <scope>NUCLEOTIDE SEQUENCE</scope>
    <source>
        <strain evidence="2">RIFCSPHIGHO2_01_FULL_AR10_44_11</strain>
    </source>
</reference>
<evidence type="ECO:0000313" key="2">
    <source>
        <dbReference type="EMBL" id="MBS3057157.1"/>
    </source>
</evidence>
<dbReference type="Proteomes" id="UP000677687">
    <property type="component" value="Unassembled WGS sequence"/>
</dbReference>
<protein>
    <submittedName>
        <fullName evidence="2">Uncharacterized protein</fullName>
    </submittedName>
</protein>
<sequence length="122" mass="13412">MHWKLIIALVIAAIAIYAAYSFISRPAPDNGNGVPSSGQMAFGAAPSKDDCSRQEYVPDADYCWSLYARNSNNPEFCSEIISSGMKDLCYWNIAVQSSDKELCNSVGDADLRFDCIEAIENK</sequence>
<organism evidence="2 3">
    <name type="scientific">Candidatus Iainarchaeum sp</name>
    <dbReference type="NCBI Taxonomy" id="3101447"/>
    <lineage>
        <taxon>Archaea</taxon>
        <taxon>Candidatus Iainarchaeota</taxon>
        <taxon>Candidatus Iainarchaeia</taxon>
        <taxon>Candidatus Iainarchaeales</taxon>
        <taxon>Candidatus Iainarchaeaceae</taxon>
        <taxon>Candidatus Iainarchaeum</taxon>
    </lineage>
</organism>
<gene>
    <name evidence="2" type="ORF">J4415_00855</name>
</gene>
<evidence type="ECO:0000256" key="1">
    <source>
        <dbReference type="SAM" id="MobiDB-lite"/>
    </source>
</evidence>
<reference evidence="2" key="1">
    <citation type="submission" date="2021-03" db="EMBL/GenBank/DDBJ databases">
        <authorList>
            <person name="Jaffe A."/>
        </authorList>
    </citation>
    <scope>NUCLEOTIDE SEQUENCE</scope>
    <source>
        <strain evidence="2">RIFCSPHIGHO2_01_FULL_AR10_44_11</strain>
    </source>
</reference>
<feature type="region of interest" description="Disordered" evidence="1">
    <location>
        <begin position="32"/>
        <end position="52"/>
    </location>
</feature>
<accession>A0A8T4KSV8</accession>
<comment type="caution">
    <text evidence="2">The sequence shown here is derived from an EMBL/GenBank/DDBJ whole genome shotgun (WGS) entry which is preliminary data.</text>
</comment>
<proteinExistence type="predicted"/>